<dbReference type="PROSITE" id="PS50006">
    <property type="entry name" value="FHA_DOMAIN"/>
    <property type="match status" value="1"/>
</dbReference>
<organism evidence="9 10">
    <name type="scientific">Clonorchis sinensis</name>
    <name type="common">Chinese liver fluke</name>
    <dbReference type="NCBI Taxonomy" id="79923"/>
    <lineage>
        <taxon>Eukaryota</taxon>
        <taxon>Metazoa</taxon>
        <taxon>Spiralia</taxon>
        <taxon>Lophotrochozoa</taxon>
        <taxon>Platyhelminthes</taxon>
        <taxon>Trematoda</taxon>
        <taxon>Digenea</taxon>
        <taxon>Opisthorchiida</taxon>
        <taxon>Opisthorchiata</taxon>
        <taxon>Opisthorchiidae</taxon>
        <taxon>Clonorchis</taxon>
    </lineage>
</organism>
<dbReference type="GO" id="GO:0007088">
    <property type="term" value="P:regulation of mitotic nuclear division"/>
    <property type="evidence" value="ECO:0007669"/>
    <property type="project" value="TreeGrafter"/>
</dbReference>
<evidence type="ECO:0000256" key="4">
    <source>
        <dbReference type="ARBA" id="ARBA00022843"/>
    </source>
</evidence>
<feature type="compositionally biased region" description="Low complexity" evidence="7">
    <location>
        <begin position="1253"/>
        <end position="1268"/>
    </location>
</feature>
<feature type="compositionally biased region" description="Polar residues" evidence="7">
    <location>
        <begin position="203"/>
        <end position="212"/>
    </location>
</feature>
<feature type="compositionally biased region" description="Basic residues" evidence="7">
    <location>
        <begin position="290"/>
        <end position="302"/>
    </location>
</feature>
<dbReference type="Proteomes" id="UP000286415">
    <property type="component" value="Unassembled WGS sequence"/>
</dbReference>
<feature type="region of interest" description="Disordered" evidence="7">
    <location>
        <begin position="1110"/>
        <end position="1163"/>
    </location>
</feature>
<feature type="compositionally biased region" description="Low complexity" evidence="7">
    <location>
        <begin position="985"/>
        <end position="1000"/>
    </location>
</feature>
<keyword evidence="4" id="KW-0832">Ubl conjugation</keyword>
<feature type="compositionally biased region" description="Low complexity" evidence="7">
    <location>
        <begin position="775"/>
        <end position="799"/>
    </location>
</feature>
<feature type="region of interest" description="Disordered" evidence="7">
    <location>
        <begin position="1177"/>
        <end position="1232"/>
    </location>
</feature>
<evidence type="ECO:0000259" key="8">
    <source>
        <dbReference type="PROSITE" id="PS50006"/>
    </source>
</evidence>
<comment type="subcellular location">
    <subcellularLocation>
        <location evidence="1">Nucleus</location>
    </subcellularLocation>
</comment>
<proteinExistence type="predicted"/>
<feature type="region of interest" description="Disordered" evidence="7">
    <location>
        <begin position="560"/>
        <end position="641"/>
    </location>
</feature>
<accession>A0A8T1MPN6</accession>
<feature type="compositionally biased region" description="Polar residues" evidence="7">
    <location>
        <begin position="589"/>
        <end position="609"/>
    </location>
</feature>
<evidence type="ECO:0000256" key="3">
    <source>
        <dbReference type="ARBA" id="ARBA00022553"/>
    </source>
</evidence>
<keyword evidence="3" id="KW-0597">Phosphoprotein</keyword>
<dbReference type="InterPro" id="IPR000253">
    <property type="entry name" value="FHA_dom"/>
</dbReference>
<keyword evidence="10" id="KW-1185">Reference proteome</keyword>
<dbReference type="Pfam" id="PF15276">
    <property type="entry name" value="PP1_bind"/>
    <property type="match status" value="1"/>
</dbReference>
<evidence type="ECO:0000256" key="7">
    <source>
        <dbReference type="SAM" id="MobiDB-lite"/>
    </source>
</evidence>
<feature type="compositionally biased region" description="Basic residues" evidence="7">
    <location>
        <begin position="1723"/>
        <end position="1733"/>
    </location>
</feature>
<feature type="region of interest" description="Disordered" evidence="7">
    <location>
        <begin position="424"/>
        <end position="483"/>
    </location>
</feature>
<evidence type="ECO:0000256" key="1">
    <source>
        <dbReference type="ARBA" id="ARBA00004123"/>
    </source>
</evidence>
<feature type="region of interest" description="Disordered" evidence="7">
    <location>
        <begin position="1312"/>
        <end position="1333"/>
    </location>
</feature>
<dbReference type="InterPro" id="IPR029334">
    <property type="entry name" value="PP1-bd"/>
</dbReference>
<evidence type="ECO:0000256" key="2">
    <source>
        <dbReference type="ARBA" id="ARBA00022499"/>
    </source>
</evidence>
<keyword evidence="2" id="KW-1017">Isopeptide bond</keyword>
<reference evidence="9 10" key="1">
    <citation type="journal article" date="2018" name="Biotechnol. Adv.">
        <title>Improved genomic resources and new bioinformatic workflow for the carcinogenic parasite Clonorchis sinensis: Biotechnological implications.</title>
        <authorList>
            <person name="Wang D."/>
            <person name="Korhonen P.K."/>
            <person name="Gasser R.B."/>
            <person name="Young N.D."/>
        </authorList>
    </citation>
    <scope>NUCLEOTIDE SEQUENCE [LARGE SCALE GENOMIC DNA]</scope>
    <source>
        <strain evidence="9">Cs-k2</strain>
    </source>
</reference>
<feature type="compositionally biased region" description="Low complexity" evidence="7">
    <location>
        <begin position="1186"/>
        <end position="1201"/>
    </location>
</feature>
<dbReference type="Pfam" id="PF00498">
    <property type="entry name" value="FHA"/>
    <property type="match status" value="1"/>
</dbReference>
<feature type="region of interest" description="Disordered" evidence="7">
    <location>
        <begin position="1553"/>
        <end position="1581"/>
    </location>
</feature>
<feature type="compositionally biased region" description="Polar residues" evidence="7">
    <location>
        <begin position="321"/>
        <end position="330"/>
    </location>
</feature>
<feature type="compositionally biased region" description="Low complexity" evidence="7">
    <location>
        <begin position="723"/>
        <end position="734"/>
    </location>
</feature>
<feature type="compositionally biased region" description="Low complexity" evidence="7">
    <location>
        <begin position="331"/>
        <end position="342"/>
    </location>
</feature>
<feature type="compositionally biased region" description="Polar residues" evidence="7">
    <location>
        <begin position="1686"/>
        <end position="1695"/>
    </location>
</feature>
<dbReference type="GO" id="GO:0005694">
    <property type="term" value="C:chromosome"/>
    <property type="evidence" value="ECO:0007669"/>
    <property type="project" value="TreeGrafter"/>
</dbReference>
<feature type="compositionally biased region" description="Polar residues" evidence="7">
    <location>
        <begin position="471"/>
        <end position="482"/>
    </location>
</feature>
<feature type="region of interest" description="Disordered" evidence="7">
    <location>
        <begin position="842"/>
        <end position="897"/>
    </location>
</feature>
<feature type="region of interest" description="Disordered" evidence="7">
    <location>
        <begin position="1244"/>
        <end position="1281"/>
    </location>
</feature>
<dbReference type="SUPFAM" id="SSF49879">
    <property type="entry name" value="SMAD/FHA domain"/>
    <property type="match status" value="1"/>
</dbReference>
<keyword evidence="5" id="KW-0539">Nucleus</keyword>
<gene>
    <name evidence="9" type="ORF">CSKR_101412</name>
</gene>
<dbReference type="InterPro" id="IPR008984">
    <property type="entry name" value="SMAD_FHA_dom_sf"/>
</dbReference>
<dbReference type="GO" id="GO:0051983">
    <property type="term" value="P:regulation of chromosome segregation"/>
    <property type="evidence" value="ECO:0007669"/>
    <property type="project" value="TreeGrafter"/>
</dbReference>
<reference evidence="9 10" key="2">
    <citation type="journal article" date="2021" name="Genomics">
        <title>High-quality reference genome for Clonorchis sinensis.</title>
        <authorList>
            <person name="Young N.D."/>
            <person name="Stroehlein A.J."/>
            <person name="Kinkar L."/>
            <person name="Wang T."/>
            <person name="Sohn W.M."/>
            <person name="Chang B.C.H."/>
            <person name="Kaur P."/>
            <person name="Weisz D."/>
            <person name="Dudchenko O."/>
            <person name="Aiden E.L."/>
            <person name="Korhonen P.K."/>
            <person name="Gasser R.B."/>
        </authorList>
    </citation>
    <scope>NUCLEOTIDE SEQUENCE [LARGE SCALE GENOMIC DNA]</scope>
    <source>
        <strain evidence="9">Cs-k2</strain>
    </source>
</reference>
<feature type="compositionally biased region" description="Low complexity" evidence="7">
    <location>
        <begin position="1119"/>
        <end position="1134"/>
    </location>
</feature>
<dbReference type="EMBL" id="NIRI02000042">
    <property type="protein sequence ID" value="KAG5450805.1"/>
    <property type="molecule type" value="Genomic_DNA"/>
</dbReference>
<feature type="region of interest" description="Disordered" evidence="7">
    <location>
        <begin position="656"/>
        <end position="749"/>
    </location>
</feature>
<dbReference type="GO" id="GO:0005634">
    <property type="term" value="C:nucleus"/>
    <property type="evidence" value="ECO:0007669"/>
    <property type="project" value="UniProtKB-SubCell"/>
</dbReference>
<sequence length="1733" mass="184754">MPLSGYIVVVRHDGIDGPTCEWCSPKCAIGRDPSCDISISLPSVAPVHCTLELLNNGLVQATSQLDGPYKMFINGTPLNGSCILPNACLLTAGDRQFRFFYPSSRKSVHFDSPGDHLQANVPTAAGDSFVKGHGSPKVATPDSMPKVHPSRKLTPKPGPVTSSRVTPRPLSGTPRPPLGTRERYGPVPPRPTSTPPSVHVLKHTSSASSPNFTPFHPSGLQKHPTPRLSKGAPHKIAQSPRVFSPKSATRVGKPGPAFSGTSPRSPRSALPTPSPLVRSPAPKVLDSRQSPHRARSGVRRSNVRSTSRLSFAAKNHGSDGSGITTVTTGRSSSATTELAASSPVRTPGTKISGYHRAPLGSPPSSLKDKLQANKVSVKGLTEKSVYPNTARVLHAKMKRPMDSRASMVTENIIRSAAKRAKGVSFGPALSPEQFDKTLPPSTPVKKGAIPQEAITPSTSSALLKHRAPTPFSRSVSGVSQKKTPMFSPSYVTATPSRISGVISLPPTPDTNLLDSLNDSLKSSERPISFATYSAPAHKQRSPGRISKPNLRHSFGPEATAWQKVSRKQTVPRVPHSTPISPHRTAMIHSGTSNQDQSTGFARTSAQFSGKSRPPGAKVTSPRRGLVHPRLSSTHPRKSPLLFSPLSANQVLEKDPAGVLSLDSPRRSVGRPRASSVPLEDSTGCVTPTITSRVWKNSKSGTPPVSGVAHLSSPADRNVGRPRSSSILSAAKSSAPHNAKRMDATTPQLTGAHRLMEIPRSPTTPRIPTVADLLQSSNASSATRRPRASSAKSSASSTPRSTKRTVSKTPLTGVRRLMKTPKSSATPRVSGVAEMFQTTDVNLVSPHRSVGRPRASSAKSSASSTPRSTKRTVSKTPLTGVRRLMKTPKSSATPRVSGVAEMFQTTDVNLVSPHRSVGRPRASSAKSSASSTPRSTKRTVSKTPLTGVRRLMKTPKSSATPRVSGVAEMFQTTDVNLVSPHRSVGRPRASSAKSSASSTPRSTKRTVSKTPLTGVRRLMKTPKSSATPRVSGVAEMFQTTDVNLVSPHRSVGRPRASSAKSSVSSTPRSTKRTVSKTPLTGVRRLMKTPKSSATPRVSGVAEMFQTTDVNLVSPHRSVGRPRASSAKSSASSTPRSTKRTVSKTPLTGVRRLMKTPKSSATPRVSGVAEMFQTTDVNLVSPHRSVGRPRASSAKSSASSTPRSTKRTVSKTPLTGVRRLMKTPKSSATPRVSGVAEVFQTTDVNLVSPHRSVGRPRASSAKSSASSTPRSTKRTVSKTPLTGVRRLMKTPKSSATPRVSGVAEVFQTTDVNLVSPHRSVGRPRASSSTAGKSSLKDSVIAAVPAGVVRTRRRQVGVNRRSFSVRDEILTVSKDPRTRSGRGTLANLKIPKSVGKSKTVIGKYESSFSPKEPKSVRASNNEISSVITDRCSSTLPSSLVSVRGNRRRGKVTEVSGFVEVQSPVRKKRNLRGGVQSSRSVSKSVLKDTPEITGAKPTITKQTRSRVQLGTKSVESKGTKLSSPARSKRIIQPGRLVVAKVSTPPSESKLGVLATGTKRRQLHASPHSPVNSKDASTVRPPSTKRRAVTAVIDKKESPHPVSANASSKSSKVLPEKVFVTPRKLRGGKKRNADKVYLQRAVTSPKIQSPLPAVPSKRVRTNQSSTRTAASVPVQEPMQRTEASTRRKKPISQTANNNPRLSGPTLRRGRRGASGVQSVKRELSISPRKTRTTLRRRV</sequence>
<feature type="region of interest" description="Disordered" evidence="7">
    <location>
        <begin position="773"/>
        <end position="830"/>
    </location>
</feature>
<dbReference type="Gene3D" id="2.60.200.20">
    <property type="match status" value="1"/>
</dbReference>
<name>A0A8T1MPN6_CLOSI</name>
<feature type="compositionally biased region" description="Low complexity" evidence="7">
    <location>
        <begin position="1052"/>
        <end position="1067"/>
    </location>
</feature>
<feature type="compositionally biased region" description="Low complexity" evidence="7">
    <location>
        <begin position="851"/>
        <end position="866"/>
    </location>
</feature>
<dbReference type="OrthoDB" id="6288785at2759"/>
<feature type="compositionally biased region" description="Low complexity" evidence="7">
    <location>
        <begin position="918"/>
        <end position="933"/>
    </location>
</feature>
<keyword evidence="6" id="KW-0131">Cell cycle</keyword>
<dbReference type="PANTHER" id="PTHR21603:SF18">
    <property type="entry name" value="ANTIGEN KI-67-LIKE PROTEIN"/>
    <property type="match status" value="1"/>
</dbReference>
<feature type="region of interest" description="Disordered" evidence="7">
    <location>
        <begin position="1642"/>
        <end position="1733"/>
    </location>
</feature>
<dbReference type="CDD" id="cd22673">
    <property type="entry name" value="FHA_Ki67"/>
    <property type="match status" value="1"/>
</dbReference>
<feature type="region of interest" description="Disordered" evidence="7">
    <location>
        <begin position="976"/>
        <end position="1029"/>
    </location>
</feature>
<feature type="compositionally biased region" description="Polar residues" evidence="7">
    <location>
        <begin position="1497"/>
        <end position="1509"/>
    </location>
</feature>
<evidence type="ECO:0000256" key="6">
    <source>
        <dbReference type="ARBA" id="ARBA00023306"/>
    </source>
</evidence>
<evidence type="ECO:0000313" key="10">
    <source>
        <dbReference type="Proteomes" id="UP000286415"/>
    </source>
</evidence>
<protein>
    <recommendedName>
        <fullName evidence="8">FHA domain-containing protein</fullName>
    </recommendedName>
</protein>
<comment type="caution">
    <text evidence="9">The sequence shown here is derived from an EMBL/GenBank/DDBJ whole genome shotgun (WGS) entry which is preliminary data.</text>
</comment>
<feature type="region of interest" description="Disordered" evidence="7">
    <location>
        <begin position="909"/>
        <end position="962"/>
    </location>
</feature>
<feature type="region of interest" description="Disordered" evidence="7">
    <location>
        <begin position="111"/>
        <end position="367"/>
    </location>
</feature>
<feature type="region of interest" description="Disordered" evidence="7">
    <location>
        <begin position="1043"/>
        <end position="1079"/>
    </location>
</feature>
<feature type="region of interest" description="Disordered" evidence="7">
    <location>
        <begin position="1497"/>
        <end position="1524"/>
    </location>
</feature>
<feature type="compositionally biased region" description="Polar residues" evidence="7">
    <location>
        <begin position="683"/>
        <end position="702"/>
    </location>
</feature>
<evidence type="ECO:0000256" key="5">
    <source>
        <dbReference type="ARBA" id="ARBA00023242"/>
    </source>
</evidence>
<evidence type="ECO:0000313" key="9">
    <source>
        <dbReference type="EMBL" id="KAG5450805.1"/>
    </source>
</evidence>
<dbReference type="PANTHER" id="PTHR21603">
    <property type="entry name" value="ANTIGEN KI-67-LIKE PROTEIN"/>
    <property type="match status" value="1"/>
</dbReference>
<feature type="domain" description="FHA" evidence="8">
    <location>
        <begin position="27"/>
        <end position="83"/>
    </location>
</feature>